<accession>A0A0F9V3T5</accession>
<reference evidence="1" key="1">
    <citation type="journal article" date="2015" name="Nature">
        <title>Complex archaea that bridge the gap between prokaryotes and eukaryotes.</title>
        <authorList>
            <person name="Spang A."/>
            <person name="Saw J.H."/>
            <person name="Jorgensen S.L."/>
            <person name="Zaremba-Niedzwiedzka K."/>
            <person name="Martijn J."/>
            <person name="Lind A.E."/>
            <person name="van Eijk R."/>
            <person name="Schleper C."/>
            <person name="Guy L."/>
            <person name="Ettema T.J."/>
        </authorList>
    </citation>
    <scope>NUCLEOTIDE SEQUENCE</scope>
</reference>
<proteinExistence type="predicted"/>
<gene>
    <name evidence="1" type="ORF">LCGC14_0143380</name>
</gene>
<dbReference type="EMBL" id="LAZR01000050">
    <property type="protein sequence ID" value="KKN98659.1"/>
    <property type="molecule type" value="Genomic_DNA"/>
</dbReference>
<comment type="caution">
    <text evidence="1">The sequence shown here is derived from an EMBL/GenBank/DDBJ whole genome shotgun (WGS) entry which is preliminary data.</text>
</comment>
<protein>
    <submittedName>
        <fullName evidence="1">Uncharacterized protein</fullName>
    </submittedName>
</protein>
<organism evidence="1">
    <name type="scientific">marine sediment metagenome</name>
    <dbReference type="NCBI Taxonomy" id="412755"/>
    <lineage>
        <taxon>unclassified sequences</taxon>
        <taxon>metagenomes</taxon>
        <taxon>ecological metagenomes</taxon>
    </lineage>
</organism>
<sequence length="91" mass="10345">MYTMNQELNGLIKRADNNGFVALNKSYLHTMADIIGMRHLWNDNDCLVDTNFSTHPYWVLEDYQATGITGADDPALERHVLTEMIVAETAQ</sequence>
<dbReference type="AlphaFoldDB" id="A0A0F9V3T5"/>
<name>A0A0F9V3T5_9ZZZZ</name>
<evidence type="ECO:0000313" key="1">
    <source>
        <dbReference type="EMBL" id="KKN98659.1"/>
    </source>
</evidence>